<evidence type="ECO:0000256" key="3">
    <source>
        <dbReference type="ARBA" id="ARBA00023001"/>
    </source>
</evidence>
<organism evidence="10">
    <name type="scientific">Tuwongella immobilis</name>
    <dbReference type="NCBI Taxonomy" id="692036"/>
    <lineage>
        <taxon>Bacteria</taxon>
        <taxon>Pseudomonadati</taxon>
        <taxon>Planctomycetota</taxon>
        <taxon>Planctomycetia</taxon>
        <taxon>Gemmatales</taxon>
        <taxon>Gemmataceae</taxon>
        <taxon>Tuwongella</taxon>
    </lineage>
</organism>
<evidence type="ECO:0000256" key="4">
    <source>
        <dbReference type="ARBA" id="ARBA00023277"/>
    </source>
</evidence>
<dbReference type="InParanoid" id="A0A6C2YJ10"/>
<dbReference type="GO" id="GO:0008422">
    <property type="term" value="F:beta-glucosidase activity"/>
    <property type="evidence" value="ECO:0007669"/>
    <property type="project" value="TreeGrafter"/>
</dbReference>
<name>A0A6C2YJ10_9BACT</name>
<dbReference type="InterPro" id="IPR001547">
    <property type="entry name" value="Glyco_hydro_5"/>
</dbReference>
<evidence type="ECO:0000259" key="9">
    <source>
        <dbReference type="Pfam" id="PF00150"/>
    </source>
</evidence>
<comment type="similarity">
    <text evidence="1 7">Belongs to the glycosyl hydrolase 5 (cellulase A) family.</text>
</comment>
<gene>
    <name evidence="10" type="ORF">GMBLW1_26890</name>
</gene>
<evidence type="ECO:0000313" key="10">
    <source>
        <dbReference type="EMBL" id="VIP01271.1"/>
    </source>
</evidence>
<evidence type="ECO:0000313" key="11">
    <source>
        <dbReference type="Proteomes" id="UP000464378"/>
    </source>
</evidence>
<dbReference type="KEGG" id="tim:GMBLW1_26890"/>
<feature type="chain" id="PRO_5033534776" description="Glycoside hydrolase family 5 domain-containing protein" evidence="8">
    <location>
        <begin position="26"/>
        <end position="383"/>
    </location>
</feature>
<dbReference type="Gene3D" id="3.20.20.80">
    <property type="entry name" value="Glycosidases"/>
    <property type="match status" value="1"/>
</dbReference>
<sequence length="383" mass="42810">MTGFGSFARTLVVGLLLGFPIVASSAPPSTPPSAPKLERIQVSRDGSHFVGATTGKRFIPWGANYDHDESGRLLEDYWQSEWATVESDFREMRELGLNVVRIHLQLAKFMETADRPHAASLEQLRKLVRLAEQTGLYLDLTGLGCYHKRDVPAWYDALNEADRWAVQVRFWKAVAGVGRDSPAIFCYDLMNEPILPGAKPETDWLAGELGGKFFVQRITRDLAGRTREAVAKEWIQTLTTAIRSIDDRHLITVGVIPWAHVFKGAKPLFYAPGVGDPLDFVSVHFYPKKGDVAGSLAALRVYDIGKPLVVEEIFPLGCSLDEAIEFIDGSKAFCDGWVSFYWGRTIAEYERQSDLKSALVGAWLKRFQKQGPLMQPPASERHE</sequence>
<feature type="signal peptide" evidence="8">
    <location>
        <begin position="1"/>
        <end position="25"/>
    </location>
</feature>
<keyword evidence="11" id="KW-1185">Reference proteome</keyword>
<keyword evidence="6" id="KW-0624">Polysaccharide degradation</keyword>
<keyword evidence="3" id="KW-0136">Cellulose degradation</keyword>
<evidence type="ECO:0000256" key="1">
    <source>
        <dbReference type="ARBA" id="ARBA00005641"/>
    </source>
</evidence>
<dbReference type="InterPro" id="IPR050386">
    <property type="entry name" value="Glycosyl_hydrolase_5"/>
</dbReference>
<accession>A0A6C2YJ10</accession>
<evidence type="ECO:0000256" key="6">
    <source>
        <dbReference type="ARBA" id="ARBA00023326"/>
    </source>
</evidence>
<dbReference type="InterPro" id="IPR017853">
    <property type="entry name" value="GH"/>
</dbReference>
<dbReference type="PANTHER" id="PTHR31297:SF41">
    <property type="entry name" value="ENDOGLUCANASE, PUTATIVE (AFU_ORTHOLOGUE AFUA_5G01830)-RELATED"/>
    <property type="match status" value="1"/>
</dbReference>
<feature type="domain" description="Glycoside hydrolase family 5" evidence="9">
    <location>
        <begin position="78"/>
        <end position="288"/>
    </location>
</feature>
<keyword evidence="2 7" id="KW-0378">Hydrolase</keyword>
<dbReference type="EMBL" id="LR586016">
    <property type="protein sequence ID" value="VIP01271.1"/>
    <property type="molecule type" value="Genomic_DNA"/>
</dbReference>
<evidence type="ECO:0000256" key="2">
    <source>
        <dbReference type="ARBA" id="ARBA00022801"/>
    </source>
</evidence>
<keyword evidence="8" id="KW-0732">Signal</keyword>
<dbReference type="AlphaFoldDB" id="A0A6C2YJ10"/>
<reference evidence="10" key="1">
    <citation type="submission" date="2019-04" db="EMBL/GenBank/DDBJ databases">
        <authorList>
            <consortium name="Science for Life Laboratories"/>
        </authorList>
    </citation>
    <scope>NUCLEOTIDE SEQUENCE</scope>
    <source>
        <strain evidence="10">MBLW1</strain>
    </source>
</reference>
<keyword evidence="5 7" id="KW-0326">Glycosidase</keyword>
<dbReference type="RefSeq" id="WP_162656494.1">
    <property type="nucleotide sequence ID" value="NZ_LR593887.1"/>
</dbReference>
<dbReference type="GO" id="GO:0009986">
    <property type="term" value="C:cell surface"/>
    <property type="evidence" value="ECO:0007669"/>
    <property type="project" value="TreeGrafter"/>
</dbReference>
<evidence type="ECO:0000256" key="5">
    <source>
        <dbReference type="ARBA" id="ARBA00023295"/>
    </source>
</evidence>
<dbReference type="Proteomes" id="UP000464378">
    <property type="component" value="Chromosome"/>
</dbReference>
<dbReference type="PANTHER" id="PTHR31297">
    <property type="entry name" value="GLUCAN ENDO-1,6-BETA-GLUCOSIDASE B"/>
    <property type="match status" value="1"/>
</dbReference>
<dbReference type="GO" id="GO:0030245">
    <property type="term" value="P:cellulose catabolic process"/>
    <property type="evidence" value="ECO:0007669"/>
    <property type="project" value="UniProtKB-KW"/>
</dbReference>
<keyword evidence="4" id="KW-0119">Carbohydrate metabolism</keyword>
<protein>
    <recommendedName>
        <fullName evidence="9">Glycoside hydrolase family 5 domain-containing protein</fullName>
    </recommendedName>
</protein>
<dbReference type="EMBL" id="LR593887">
    <property type="protein sequence ID" value="VTR97968.1"/>
    <property type="molecule type" value="Genomic_DNA"/>
</dbReference>
<dbReference type="SUPFAM" id="SSF51445">
    <property type="entry name" value="(Trans)glycosidases"/>
    <property type="match status" value="1"/>
</dbReference>
<proteinExistence type="inferred from homology"/>
<dbReference type="GO" id="GO:0005576">
    <property type="term" value="C:extracellular region"/>
    <property type="evidence" value="ECO:0007669"/>
    <property type="project" value="TreeGrafter"/>
</dbReference>
<evidence type="ECO:0000256" key="8">
    <source>
        <dbReference type="SAM" id="SignalP"/>
    </source>
</evidence>
<dbReference type="Pfam" id="PF00150">
    <property type="entry name" value="Cellulase"/>
    <property type="match status" value="1"/>
</dbReference>
<evidence type="ECO:0000256" key="7">
    <source>
        <dbReference type="RuleBase" id="RU361153"/>
    </source>
</evidence>